<evidence type="ECO:0000256" key="5">
    <source>
        <dbReference type="ARBA" id="ARBA00022989"/>
    </source>
</evidence>
<feature type="transmembrane region" description="Helical" evidence="9">
    <location>
        <begin position="28"/>
        <end position="45"/>
    </location>
</feature>
<evidence type="ECO:0008006" key="12">
    <source>
        <dbReference type="Google" id="ProtNLM"/>
    </source>
</evidence>
<keyword evidence="7 9" id="KW-0472">Membrane</keyword>
<evidence type="ECO:0000256" key="2">
    <source>
        <dbReference type="ARBA" id="ARBA00022448"/>
    </source>
</evidence>
<comment type="subcellular location">
    <subcellularLocation>
        <location evidence="1">Cell membrane</location>
        <topology evidence="1">Multi-pass membrane protein</topology>
    </subcellularLocation>
</comment>
<organism evidence="10 11">
    <name type="scientific">Dibothriocephalus latus</name>
    <name type="common">Fish tapeworm</name>
    <name type="synonym">Diphyllobothrium latum</name>
    <dbReference type="NCBI Taxonomy" id="60516"/>
    <lineage>
        <taxon>Eukaryota</taxon>
        <taxon>Metazoa</taxon>
        <taxon>Spiralia</taxon>
        <taxon>Lophotrochozoa</taxon>
        <taxon>Platyhelminthes</taxon>
        <taxon>Cestoda</taxon>
        <taxon>Eucestoda</taxon>
        <taxon>Diphyllobothriidea</taxon>
        <taxon>Diphyllobothriidae</taxon>
        <taxon>Dibothriocephalus</taxon>
    </lineage>
</organism>
<evidence type="ECO:0000256" key="6">
    <source>
        <dbReference type="ARBA" id="ARBA00023065"/>
    </source>
</evidence>
<keyword evidence="8" id="KW-0407">Ion channel</keyword>
<evidence type="ECO:0000256" key="3">
    <source>
        <dbReference type="ARBA" id="ARBA00022475"/>
    </source>
</evidence>
<evidence type="ECO:0000256" key="9">
    <source>
        <dbReference type="SAM" id="Phobius"/>
    </source>
</evidence>
<proteinExistence type="predicted"/>
<dbReference type="GO" id="GO:0034220">
    <property type="term" value="P:monoatomic ion transmembrane transport"/>
    <property type="evidence" value="ECO:0007669"/>
    <property type="project" value="UniProtKB-KW"/>
</dbReference>
<evidence type="ECO:0000313" key="10">
    <source>
        <dbReference type="EMBL" id="VDK41141.1"/>
    </source>
</evidence>
<protein>
    <recommendedName>
        <fullName evidence="12">Innexin</fullName>
    </recommendedName>
</protein>
<gene>
    <name evidence="10" type="ORF">DILT_LOCUS1209</name>
</gene>
<dbReference type="Pfam" id="PF00876">
    <property type="entry name" value="Innexin"/>
    <property type="match status" value="1"/>
</dbReference>
<dbReference type="EMBL" id="UYRU01007456">
    <property type="protein sequence ID" value="VDK41141.1"/>
    <property type="molecule type" value="Genomic_DNA"/>
</dbReference>
<dbReference type="PANTHER" id="PTHR11893">
    <property type="entry name" value="INNEXIN"/>
    <property type="match status" value="1"/>
</dbReference>
<dbReference type="GO" id="GO:0005886">
    <property type="term" value="C:plasma membrane"/>
    <property type="evidence" value="ECO:0007669"/>
    <property type="project" value="UniProtKB-SubCell"/>
</dbReference>
<reference evidence="10 11" key="1">
    <citation type="submission" date="2018-11" db="EMBL/GenBank/DDBJ databases">
        <authorList>
            <consortium name="Pathogen Informatics"/>
        </authorList>
    </citation>
    <scope>NUCLEOTIDE SEQUENCE [LARGE SCALE GENOMIC DNA]</scope>
</reference>
<dbReference type="GO" id="GO:0005243">
    <property type="term" value="F:gap junction channel activity"/>
    <property type="evidence" value="ECO:0007669"/>
    <property type="project" value="TreeGrafter"/>
</dbReference>
<dbReference type="InterPro" id="IPR000990">
    <property type="entry name" value="Innexin"/>
</dbReference>
<sequence length="119" mass="13774">MVGAEFVDLFQKFRTSAYLSLEDFADRLNLFTVLIFLISCLFISAKQYVFNSISCYTPVEPSGGTFRSFVSDFCWVHGTIPFRPNEALPTTEAEWNQYDQHRRISKSLLSLSIRLCRKQ</sequence>
<evidence type="ECO:0000256" key="7">
    <source>
        <dbReference type="ARBA" id="ARBA00023136"/>
    </source>
</evidence>
<keyword evidence="6" id="KW-0406">Ion transport</keyword>
<keyword evidence="3" id="KW-1003">Cell membrane</keyword>
<dbReference type="Proteomes" id="UP000281553">
    <property type="component" value="Unassembled WGS sequence"/>
</dbReference>
<evidence type="ECO:0000256" key="1">
    <source>
        <dbReference type="ARBA" id="ARBA00004651"/>
    </source>
</evidence>
<dbReference type="AlphaFoldDB" id="A0A3P6RB44"/>
<dbReference type="PANTHER" id="PTHR11893:SF36">
    <property type="entry name" value="INNEXIN-5"/>
    <property type="match status" value="1"/>
</dbReference>
<evidence type="ECO:0000256" key="8">
    <source>
        <dbReference type="ARBA" id="ARBA00023303"/>
    </source>
</evidence>
<keyword evidence="11" id="KW-1185">Reference proteome</keyword>
<dbReference type="GO" id="GO:0005921">
    <property type="term" value="C:gap junction"/>
    <property type="evidence" value="ECO:0007669"/>
    <property type="project" value="TreeGrafter"/>
</dbReference>
<name>A0A3P6RB44_DIBLA</name>
<keyword evidence="4 9" id="KW-0812">Transmembrane</keyword>
<keyword evidence="2" id="KW-0813">Transport</keyword>
<keyword evidence="5 9" id="KW-1133">Transmembrane helix</keyword>
<evidence type="ECO:0000256" key="4">
    <source>
        <dbReference type="ARBA" id="ARBA00022692"/>
    </source>
</evidence>
<accession>A0A3P6RB44</accession>
<evidence type="ECO:0000313" key="11">
    <source>
        <dbReference type="Proteomes" id="UP000281553"/>
    </source>
</evidence>
<dbReference type="OrthoDB" id="5867527at2759"/>